<protein>
    <recommendedName>
        <fullName evidence="3">DDE Tnp4 domain-containing protein</fullName>
    </recommendedName>
</protein>
<reference evidence="4 5" key="1">
    <citation type="submission" date="2022-05" db="EMBL/GenBank/DDBJ databases">
        <authorList>
            <consortium name="Genoscope - CEA"/>
            <person name="William W."/>
        </authorList>
    </citation>
    <scope>NUCLEOTIDE SEQUENCE [LARGE SCALE GENOMIC DNA]</scope>
</reference>
<accession>A0ABN8MQJ5</accession>
<organism evidence="4 5">
    <name type="scientific">Porites lobata</name>
    <dbReference type="NCBI Taxonomy" id="104759"/>
    <lineage>
        <taxon>Eukaryota</taxon>
        <taxon>Metazoa</taxon>
        <taxon>Cnidaria</taxon>
        <taxon>Anthozoa</taxon>
        <taxon>Hexacorallia</taxon>
        <taxon>Scleractinia</taxon>
        <taxon>Fungiina</taxon>
        <taxon>Poritidae</taxon>
        <taxon>Porites</taxon>
    </lineage>
</organism>
<evidence type="ECO:0000256" key="2">
    <source>
        <dbReference type="ARBA" id="ARBA00022723"/>
    </source>
</evidence>
<keyword evidence="5" id="KW-1185">Reference proteome</keyword>
<dbReference type="InterPro" id="IPR027806">
    <property type="entry name" value="HARBI1_dom"/>
</dbReference>
<sequence length="358" mass="40695">MASFREARIALLDAYMDGLLDDDEFLVLWQAHKSKNPEFPYEEHGRFSFDELDEAECKAEFRFETRDLPVLVNVLGIPNQFTCSQRTVSDGMEGLCMVLRIMAYPCRYSDLIPRFGRPVPVLSMICNCVIDYIYDSHVHRLTSWNSQLLDPASLQMYCDAISRNGSPLDNCFGFIDGTVRPVCRPGEQQRVLYNGHKRVHALKFQEVVLPSGMIAHMYGPVEGRKHDAGMLADSGLLADLQRNAFSLTGQPLCLYGDPAYPLRIHLQCPFRNAVLTPQMQEFNAAMSALRISVEWLFGDIINYFKFLDFKNNLKVGLSSVGKMYLVGAIIRNAHTCLYHNQTSDFFSVDPPTLQDYFV</sequence>
<proteinExistence type="predicted"/>
<dbReference type="PANTHER" id="PTHR34615">
    <property type="entry name" value="PX DOMAIN-CONTAINING PROTEIN"/>
    <property type="match status" value="1"/>
</dbReference>
<gene>
    <name evidence="4" type="ORF">PLOB_00015992</name>
</gene>
<dbReference type="PANTHER" id="PTHR34615:SF1">
    <property type="entry name" value="PX DOMAIN-CONTAINING PROTEIN"/>
    <property type="match status" value="1"/>
</dbReference>
<dbReference type="Proteomes" id="UP001159405">
    <property type="component" value="Unassembled WGS sequence"/>
</dbReference>
<comment type="caution">
    <text evidence="4">The sequence shown here is derived from an EMBL/GenBank/DDBJ whole genome shotgun (WGS) entry which is preliminary data.</text>
</comment>
<evidence type="ECO:0000259" key="3">
    <source>
        <dbReference type="Pfam" id="PF13359"/>
    </source>
</evidence>
<feature type="domain" description="DDE Tnp4" evidence="3">
    <location>
        <begin position="175"/>
        <end position="331"/>
    </location>
</feature>
<name>A0ABN8MQJ5_9CNID</name>
<keyword evidence="2" id="KW-0479">Metal-binding</keyword>
<dbReference type="EMBL" id="CALNXK010000002">
    <property type="protein sequence ID" value="CAH3033653.1"/>
    <property type="molecule type" value="Genomic_DNA"/>
</dbReference>
<evidence type="ECO:0000256" key="1">
    <source>
        <dbReference type="ARBA" id="ARBA00001968"/>
    </source>
</evidence>
<dbReference type="Pfam" id="PF13359">
    <property type="entry name" value="DDE_Tnp_4"/>
    <property type="match status" value="1"/>
</dbReference>
<evidence type="ECO:0000313" key="4">
    <source>
        <dbReference type="EMBL" id="CAH3033653.1"/>
    </source>
</evidence>
<evidence type="ECO:0000313" key="5">
    <source>
        <dbReference type="Proteomes" id="UP001159405"/>
    </source>
</evidence>
<comment type="cofactor">
    <cofactor evidence="1">
        <name>a divalent metal cation</name>
        <dbReference type="ChEBI" id="CHEBI:60240"/>
    </cofactor>
</comment>